<dbReference type="AlphaFoldDB" id="A0A7M5XBB4"/>
<dbReference type="InterPro" id="IPR050302">
    <property type="entry name" value="Rab_GAP_TBC_domain"/>
</dbReference>
<dbReference type="Gene3D" id="1.20.58.900">
    <property type="match status" value="1"/>
</dbReference>
<dbReference type="GO" id="GO:0005096">
    <property type="term" value="F:GTPase activator activity"/>
    <property type="evidence" value="ECO:0007669"/>
    <property type="project" value="TreeGrafter"/>
</dbReference>
<dbReference type="Pfam" id="PF00566">
    <property type="entry name" value="RabGAP-TBC"/>
    <property type="match status" value="1"/>
</dbReference>
<organism evidence="9 10">
    <name type="scientific">Clytia hemisphaerica</name>
    <dbReference type="NCBI Taxonomy" id="252671"/>
    <lineage>
        <taxon>Eukaryota</taxon>
        <taxon>Metazoa</taxon>
        <taxon>Cnidaria</taxon>
        <taxon>Hydrozoa</taxon>
        <taxon>Hydroidolina</taxon>
        <taxon>Leptothecata</taxon>
        <taxon>Obeliida</taxon>
        <taxon>Clytiidae</taxon>
        <taxon>Clytia</taxon>
    </lineage>
</organism>
<evidence type="ECO:0000259" key="8">
    <source>
        <dbReference type="PROSITE" id="PS50826"/>
    </source>
</evidence>
<dbReference type="SUPFAM" id="SSF50044">
    <property type="entry name" value="SH3-domain"/>
    <property type="match status" value="1"/>
</dbReference>
<dbReference type="GeneID" id="136811994"/>
<dbReference type="SUPFAM" id="SSF140741">
    <property type="entry name" value="RUN domain-like"/>
    <property type="match status" value="1"/>
</dbReference>
<dbReference type="CDD" id="cd11813">
    <property type="entry name" value="SH3_SGSM3"/>
    <property type="match status" value="1"/>
</dbReference>
<name>A0A7M5XBB4_9CNID</name>
<accession>A0A7M5XBB4</accession>
<evidence type="ECO:0000313" key="10">
    <source>
        <dbReference type="Proteomes" id="UP000594262"/>
    </source>
</evidence>
<dbReference type="InterPro" id="IPR035969">
    <property type="entry name" value="Rab-GAP_TBC_sf"/>
</dbReference>
<dbReference type="InterPro" id="IPR035833">
    <property type="entry name" value="SGSM3_SH3"/>
</dbReference>
<dbReference type="InterPro" id="IPR001452">
    <property type="entry name" value="SH3_domain"/>
</dbReference>
<dbReference type="PANTHER" id="PTHR47219:SF13">
    <property type="entry name" value="RUN AND TBC1 DOMAIN-CONTAINING PROTEIN 3"/>
    <property type="match status" value="1"/>
</dbReference>
<dbReference type="SMART" id="SM00593">
    <property type="entry name" value="RUN"/>
    <property type="match status" value="1"/>
</dbReference>
<dbReference type="InterPro" id="IPR037213">
    <property type="entry name" value="Run_dom_sf"/>
</dbReference>
<dbReference type="SMART" id="SM00326">
    <property type="entry name" value="SH3"/>
    <property type="match status" value="1"/>
</dbReference>
<dbReference type="FunFam" id="2.30.30.40:FF:000115">
    <property type="entry name" value="Small G protein signaling modulator 3 homolog"/>
    <property type="match status" value="1"/>
</dbReference>
<dbReference type="PANTHER" id="PTHR47219">
    <property type="entry name" value="RAB GTPASE-ACTIVATING PROTEIN 1-LIKE"/>
    <property type="match status" value="1"/>
</dbReference>
<dbReference type="SUPFAM" id="SSF47923">
    <property type="entry name" value="Ypt/Rab-GAP domain of gyp1p"/>
    <property type="match status" value="2"/>
</dbReference>
<dbReference type="SMART" id="SM00164">
    <property type="entry name" value="TBC"/>
    <property type="match status" value="1"/>
</dbReference>
<protein>
    <recommendedName>
        <fullName evidence="3">RUN and TBC1 domain-containing protein 3</fullName>
    </recommendedName>
</protein>
<feature type="region of interest" description="Disordered" evidence="5">
    <location>
        <begin position="68"/>
        <end position="92"/>
    </location>
</feature>
<dbReference type="Gene3D" id="1.10.10.750">
    <property type="entry name" value="Ypt/Rab-GAP domain of gyp1p, domain 1"/>
    <property type="match status" value="1"/>
</dbReference>
<dbReference type="InterPro" id="IPR036028">
    <property type="entry name" value="SH3-like_dom_sf"/>
</dbReference>
<dbReference type="FunFam" id="1.10.472.80:FF:000012">
    <property type="entry name" value="Small G protein signaling modulator 3"/>
    <property type="match status" value="1"/>
</dbReference>
<evidence type="ECO:0000256" key="4">
    <source>
        <dbReference type="PROSITE-ProRule" id="PRU00192"/>
    </source>
</evidence>
<dbReference type="PROSITE" id="PS50086">
    <property type="entry name" value="TBC_RABGAP"/>
    <property type="match status" value="1"/>
</dbReference>
<evidence type="ECO:0000313" key="9">
    <source>
        <dbReference type="EnsemblMetazoa" id="CLYHEMP020196.2"/>
    </source>
</evidence>
<dbReference type="Pfam" id="PF00018">
    <property type="entry name" value="SH3_1"/>
    <property type="match status" value="1"/>
</dbReference>
<feature type="compositionally biased region" description="Acidic residues" evidence="5">
    <location>
        <begin position="75"/>
        <end position="85"/>
    </location>
</feature>
<sequence>MSLKYVISSKMSLFFMLQDIRDEIVQNLWSDRKSFLSPSYTLVDEEELCFCECDCDDLDRDIEELDGAPMVAGDSSDDETDDEDNGTQWGRVKKDIIVGEEEGLYSPSAAPPSPTQHVPVLGGPFSALISSMWPQETLGQCQQTEDSGVHPECEYDEFGSRIDRSQEEDTEEDPDPLTCVASEDPTARFKWIAYIESIQKGVVGDLTWDKVDRSLERTDKLKELVYNGIPHSMRVHLWPRLSGALKKKHESEISYRKIVKKSEDEDSLILSQIEKDLCRTMPSNACFQDLNSIGIGKLKRILLSVAWLYPDIGYCQGMGMIAASLLLFVEEETTFWIMVAIIEDLLPSSYFSSTLIGVQVDQRVLRQLIANYMPSLDDAMKEHDIEISLITLHWFLTAMASVLQHKVLLRVWDIFFYEGSIALFKLTLGMMKYKEKALSSLENSAQIFNLLSDLPGEITDVELLLEYSEKASASLTNIILETHRKKHYAFLLAEANNRQDAINNNNQEILRRTARPSKRTWVNTMYNIGQHVYLNNLLCGTGRSNMMHLPMKAKNVSQTETIIELRESILLIARHFDFRGTKTELLPDYSRDANANDYDNFMNSVKLKHRRAKALIDFERHEDDELGFRKNDLITIVSQKDEHCWIGELNGLRGWFPAKFVQILDERSKEYSSAGDDTVTETICDLVRGRLYHAMKRIFDHGFRHSVFGNKHPWHFVEAASKEEVIKDYQSVYSRLVLCKTFKLDEDGKVLGPEELLYRAVQAINSSHDEAKADLDVKLRSLICYGLNEQVLHLWFELFCLVKDINQNWYDEASFIRSPGWIQIKCELRILSQFSFNLSIDSELEEAPKKTAVNMKGDVQDMLVKHHLFSWDL</sequence>
<evidence type="ECO:0000259" key="7">
    <source>
        <dbReference type="PROSITE" id="PS50086"/>
    </source>
</evidence>
<reference evidence="9" key="1">
    <citation type="submission" date="2021-01" db="UniProtKB">
        <authorList>
            <consortium name="EnsemblMetazoa"/>
        </authorList>
    </citation>
    <scope>IDENTIFICATION</scope>
</reference>
<dbReference type="InterPro" id="IPR000195">
    <property type="entry name" value="Rab-GAP-TBC_dom"/>
</dbReference>
<feature type="domain" description="SH3" evidence="6">
    <location>
        <begin position="607"/>
        <end position="666"/>
    </location>
</feature>
<evidence type="ECO:0000256" key="3">
    <source>
        <dbReference type="ARBA" id="ARBA00030864"/>
    </source>
</evidence>
<dbReference type="InterPro" id="IPR004012">
    <property type="entry name" value="Run_dom"/>
</dbReference>
<dbReference type="Pfam" id="PF02759">
    <property type="entry name" value="RUN"/>
    <property type="match status" value="1"/>
</dbReference>
<dbReference type="CDD" id="cd17688">
    <property type="entry name" value="RUN_SGSM3"/>
    <property type="match status" value="1"/>
</dbReference>
<evidence type="ECO:0000259" key="6">
    <source>
        <dbReference type="PROSITE" id="PS50002"/>
    </source>
</evidence>
<dbReference type="Proteomes" id="UP000594262">
    <property type="component" value="Unplaced"/>
</dbReference>
<evidence type="ECO:0000256" key="2">
    <source>
        <dbReference type="ARBA" id="ARBA00022443"/>
    </source>
</evidence>
<feature type="domain" description="Rab-GAP TBC" evidence="7">
    <location>
        <begin position="228"/>
        <end position="419"/>
    </location>
</feature>
<dbReference type="Gene3D" id="1.10.472.80">
    <property type="entry name" value="Ypt/Rab-GAP domain of gyp1p, domain 3"/>
    <property type="match status" value="1"/>
</dbReference>
<evidence type="ECO:0000256" key="5">
    <source>
        <dbReference type="SAM" id="MobiDB-lite"/>
    </source>
</evidence>
<comment type="similarity">
    <text evidence="1">Belongs to the small G protein signaling modulator family.</text>
</comment>
<dbReference type="PROSITE" id="PS50002">
    <property type="entry name" value="SH3"/>
    <property type="match status" value="1"/>
</dbReference>
<dbReference type="FunFam" id="1.10.8.270:FF:000013">
    <property type="entry name" value="Small G protein signaling modulator 3"/>
    <property type="match status" value="1"/>
</dbReference>
<proteinExistence type="inferred from homology"/>
<dbReference type="RefSeq" id="XP_066924700.1">
    <property type="nucleotide sequence ID" value="XM_067068599.1"/>
</dbReference>
<keyword evidence="2 4" id="KW-0728">SH3 domain</keyword>
<feature type="domain" description="RUN" evidence="8">
    <location>
        <begin position="682"/>
        <end position="843"/>
    </location>
</feature>
<dbReference type="Gene3D" id="1.10.8.270">
    <property type="entry name" value="putative rabgap domain of human tbc1 domain family member 14 like domains"/>
    <property type="match status" value="1"/>
</dbReference>
<dbReference type="EnsemblMetazoa" id="CLYHEMT020196.2">
    <property type="protein sequence ID" value="CLYHEMP020196.2"/>
    <property type="gene ID" value="CLYHEMG020196"/>
</dbReference>
<dbReference type="GO" id="GO:0031267">
    <property type="term" value="F:small GTPase binding"/>
    <property type="evidence" value="ECO:0007669"/>
    <property type="project" value="TreeGrafter"/>
</dbReference>
<dbReference type="OrthoDB" id="44736at2759"/>
<keyword evidence="10" id="KW-1185">Reference proteome</keyword>
<evidence type="ECO:0000256" key="1">
    <source>
        <dbReference type="ARBA" id="ARBA00006296"/>
    </source>
</evidence>
<dbReference type="PROSITE" id="PS50826">
    <property type="entry name" value="RUN"/>
    <property type="match status" value="1"/>
</dbReference>